<sequence>MSLITDYPLLKVEASLPQNNPCQWTENLQLAICGFTQLAIIEPKLPSLHQGIIKVNNNPVLDPKHLFQMSTILDEEQVQYLPLGKFNKVNVDSADEPFDISYINDPTIVAHQWSSTSQTSRDNMIGVLFNTGELIIMSRKNVQSTKYDVRVQMFEVLAKQLGISFDGEAYRVNSFQKFALKVRCFSLSTISIGTEDTLFLSIIDGNNTLSVYEINQDTYKTKLLVSQELGFKAVKMKWSKWNGKKSYLAITSIDNAIHAYDLSYENDLLGIQIPSILNAPTRFQCGKQEYVNIGNKTYLLSLFTGKLTIFEMGTPIKAYEYTFDTFVACTAIVTGLAGRVLTIILTFEDGNIITLKFDAGGSKAIETIKTDKALKTFIARALYTFQISNTTLDADEEGVTKGETEGNEEESGMEGIFVINGLHPVSSDLLALVYKVIPKDAFSHITRTQYETHLQFVKLDTPLDQPIEAVSKKTSITKAVEYWLSNYEKIPCLESATHEYLKVEAFVDGIEKFTNENLVEIKDLDLQVDSDLGTDFRTMLIELFNRNPIVNQLQYYHTLGKIIINGLIVFKEKSEKLISILDHCKSYLIEIERSISIYLKLLMFEFIKVNNVQLQDEFDKFLMITNYQQLNNLGVEIDVNIPSSAVVTIGTKFYAEKFEVHIDDMIPEDKLIVSTTGHGWLQCKLSNIPLLQMNNRRDELAEFHYIIIEDHFGQLITTLLKTIEFCYITGNKTYKLK</sequence>
<evidence type="ECO:0000259" key="1">
    <source>
        <dbReference type="Pfam" id="PF12657"/>
    </source>
</evidence>
<feature type="domain" description="Transcription factor IIIC 90kDa subunit N-terminal" evidence="1">
    <location>
        <begin position="24"/>
        <end position="457"/>
    </location>
</feature>
<comment type="caution">
    <text evidence="2">The sequence shown here is derived from an EMBL/GenBank/DDBJ whole genome shotgun (WGS) entry which is preliminary data.</text>
</comment>
<dbReference type="EMBL" id="JAGSYN010000118">
    <property type="protein sequence ID" value="KAG7663760.1"/>
    <property type="molecule type" value="Genomic_DNA"/>
</dbReference>
<keyword evidence="3" id="KW-1185">Reference proteome</keyword>
<protein>
    <recommendedName>
        <fullName evidence="1">Transcription factor IIIC 90kDa subunit N-terminal domain-containing protein</fullName>
    </recommendedName>
</protein>
<evidence type="ECO:0000313" key="2">
    <source>
        <dbReference type="EMBL" id="KAG7663760.1"/>
    </source>
</evidence>
<dbReference type="Pfam" id="PF12657">
    <property type="entry name" value="TFIIIC_delta"/>
    <property type="match status" value="1"/>
</dbReference>
<proteinExistence type="predicted"/>
<accession>A0A8J5QWX8</accession>
<gene>
    <name evidence="2" type="ORF">J8A68_002707</name>
</gene>
<dbReference type="AlphaFoldDB" id="A0A8J5QWX8"/>
<dbReference type="OrthoDB" id="6021743at2759"/>
<evidence type="ECO:0000313" key="3">
    <source>
        <dbReference type="Proteomes" id="UP000694255"/>
    </source>
</evidence>
<dbReference type="RefSeq" id="XP_049263992.1">
    <property type="nucleotide sequence ID" value="XM_049406486.1"/>
</dbReference>
<organism evidence="2 3">
    <name type="scientific">[Candida] subhashii</name>
    <dbReference type="NCBI Taxonomy" id="561895"/>
    <lineage>
        <taxon>Eukaryota</taxon>
        <taxon>Fungi</taxon>
        <taxon>Dikarya</taxon>
        <taxon>Ascomycota</taxon>
        <taxon>Saccharomycotina</taxon>
        <taxon>Pichiomycetes</taxon>
        <taxon>Debaryomycetaceae</taxon>
        <taxon>Spathaspora</taxon>
    </lineage>
</organism>
<name>A0A8J5QWX8_9ASCO</name>
<dbReference type="InterPro" id="IPR024761">
    <property type="entry name" value="TFIIIC_delta_N"/>
</dbReference>
<reference evidence="2 3" key="1">
    <citation type="journal article" date="2021" name="DNA Res.">
        <title>Genome analysis of Candida subhashii reveals its hybrid nature and dual mitochondrial genome conformations.</title>
        <authorList>
            <person name="Mixao V."/>
            <person name="Hegedusova E."/>
            <person name="Saus E."/>
            <person name="Pryszcz L.P."/>
            <person name="Cillingova A."/>
            <person name="Nosek J."/>
            <person name="Gabaldon T."/>
        </authorList>
    </citation>
    <scope>NUCLEOTIDE SEQUENCE [LARGE SCALE GENOMIC DNA]</scope>
    <source>
        <strain evidence="2 3">CBS 10753</strain>
    </source>
</reference>
<dbReference type="Proteomes" id="UP000694255">
    <property type="component" value="Unassembled WGS sequence"/>
</dbReference>
<dbReference type="GeneID" id="73469508"/>